<comment type="caution">
    <text evidence="2">The sequence shown here is derived from an EMBL/GenBank/DDBJ whole genome shotgun (WGS) entry which is preliminary data.</text>
</comment>
<proteinExistence type="predicted"/>
<organism evidence="2 3">
    <name type="scientific">Paenibacillus contaminans</name>
    <dbReference type="NCBI Taxonomy" id="450362"/>
    <lineage>
        <taxon>Bacteria</taxon>
        <taxon>Bacillati</taxon>
        <taxon>Bacillota</taxon>
        <taxon>Bacilli</taxon>
        <taxon>Bacillales</taxon>
        <taxon>Paenibacillaceae</taxon>
        <taxon>Paenibacillus</taxon>
    </lineage>
</organism>
<name>A0A329MQP7_9BACL</name>
<accession>A0A329MQP7</accession>
<keyword evidence="1" id="KW-0812">Transmembrane</keyword>
<keyword evidence="1" id="KW-0472">Membrane</keyword>
<dbReference type="AlphaFoldDB" id="A0A329MQP7"/>
<sequence>MQSQWLLALRGYATIELRGSGPEAIEALINAAVDRKMTIWDIRIKQRQVAELKIVIADFFRLKPLLKETGCRIRVKERHGLPFMLDRLGSRQLFVAGLICFVAGLYLLSAVIWQVKVEGNDKLTATEVLEAARAEGIRTMQWKFKLKETDELSRGLHSRLPGTSWVGVEVKGTQLIIKIVESKQPEQKELQSPRHLVATHNAVITQIFADKGKPMVKPNSVVRKGDVLISGVIGDEVHQQTVVANGKVKGLVWYTANVEVPLTQMHKVYTGETQRRDYLLIGGRALKLYGYRQQDFEREEIIEDRKTLHFRNYALPFGWLKERRMQVSEQEQALDQAAARSLGLERAKADLLMEAGAEARVVDQKILHEKTENGKVYMETLFEVEQYIMEEKAIVQQGE</sequence>
<feature type="transmembrane region" description="Helical" evidence="1">
    <location>
        <begin position="93"/>
        <end position="113"/>
    </location>
</feature>
<dbReference type="RefSeq" id="WP_113030072.1">
    <property type="nucleotide sequence ID" value="NZ_QMFB01000003.1"/>
</dbReference>
<evidence type="ECO:0000313" key="3">
    <source>
        <dbReference type="Proteomes" id="UP000250369"/>
    </source>
</evidence>
<dbReference type="Proteomes" id="UP000250369">
    <property type="component" value="Unassembled WGS sequence"/>
</dbReference>
<dbReference type="EMBL" id="QMFB01000003">
    <property type="protein sequence ID" value="RAV21758.1"/>
    <property type="molecule type" value="Genomic_DNA"/>
</dbReference>
<dbReference type="NCBIfam" id="TIGR02876">
    <property type="entry name" value="spore_yqfD"/>
    <property type="match status" value="1"/>
</dbReference>
<reference evidence="2 3" key="1">
    <citation type="journal article" date="2009" name="Int. J. Syst. Evol. Microbiol.">
        <title>Paenibacillus contaminans sp. nov., isolated from a contaminated laboratory plate.</title>
        <authorList>
            <person name="Chou J.H."/>
            <person name="Lee J.H."/>
            <person name="Lin M.C."/>
            <person name="Chang P.S."/>
            <person name="Arun A.B."/>
            <person name="Young C.C."/>
            <person name="Chen W.M."/>
        </authorList>
    </citation>
    <scope>NUCLEOTIDE SEQUENCE [LARGE SCALE GENOMIC DNA]</scope>
    <source>
        <strain evidence="2 3">CKOBP-6</strain>
    </source>
</reference>
<keyword evidence="1" id="KW-1133">Transmembrane helix</keyword>
<dbReference type="Pfam" id="PF06898">
    <property type="entry name" value="YqfD"/>
    <property type="match status" value="1"/>
</dbReference>
<dbReference type="OrthoDB" id="1640349at2"/>
<dbReference type="PIRSF" id="PIRSF029895">
    <property type="entry name" value="SpoIV"/>
    <property type="match status" value="1"/>
</dbReference>
<dbReference type="InterPro" id="IPR010690">
    <property type="entry name" value="YqfD"/>
</dbReference>
<protein>
    <submittedName>
        <fullName evidence="2">Sporulation protein YqfD</fullName>
    </submittedName>
</protein>
<evidence type="ECO:0000313" key="2">
    <source>
        <dbReference type="EMBL" id="RAV21758.1"/>
    </source>
</evidence>
<keyword evidence="3" id="KW-1185">Reference proteome</keyword>
<gene>
    <name evidence="2" type="primary">yqfD</name>
    <name evidence="2" type="ORF">DQG23_06760</name>
</gene>
<evidence type="ECO:0000256" key="1">
    <source>
        <dbReference type="SAM" id="Phobius"/>
    </source>
</evidence>